<evidence type="ECO:0000259" key="1">
    <source>
        <dbReference type="Pfam" id="PF08896"/>
    </source>
</evidence>
<reference evidence="2 3" key="1">
    <citation type="submission" date="2024-05" db="EMBL/GenBank/DDBJ databases">
        <authorList>
            <person name="De Oliveira J.P."/>
            <person name="Noriler S.A."/>
            <person name="De Oliveira A.G."/>
            <person name="Sipoli D.S."/>
        </authorList>
    </citation>
    <scope>NUCLEOTIDE SEQUENCE [LARGE SCALE GENOMIC DNA]</scope>
    <source>
        <strain evidence="2 3">LABIM189</strain>
    </source>
</reference>
<proteinExistence type="predicted"/>
<dbReference type="InterPro" id="IPR014992">
    <property type="entry name" value="DUF1842"/>
</dbReference>
<name>A0ABV0FCY9_9NEIS</name>
<feature type="domain" description="DUF1842" evidence="1">
    <location>
        <begin position="11"/>
        <end position="132"/>
    </location>
</feature>
<evidence type="ECO:0000313" key="2">
    <source>
        <dbReference type="EMBL" id="MEO2217949.1"/>
    </source>
</evidence>
<dbReference type="EMBL" id="JBDOJC010000001">
    <property type="protein sequence ID" value="MEO2217949.1"/>
    <property type="molecule type" value="Genomic_DNA"/>
</dbReference>
<protein>
    <submittedName>
        <fullName evidence="2">DUF1842 domain-containing protein</fullName>
    </submittedName>
</protein>
<keyword evidence="3" id="KW-1185">Reference proteome</keyword>
<dbReference type="Pfam" id="PF08896">
    <property type="entry name" value="DUF1842"/>
    <property type="match status" value="1"/>
</dbReference>
<comment type="caution">
    <text evidence="2">The sequence shown here is derived from an EMBL/GenBank/DDBJ whole genome shotgun (WGS) entry which is preliminary data.</text>
</comment>
<gene>
    <name evidence="2" type="ORF">ABGV49_12865</name>
</gene>
<organism evidence="2 3">
    <name type="scientific">Chromobacterium vaccinii</name>
    <dbReference type="NCBI Taxonomy" id="1108595"/>
    <lineage>
        <taxon>Bacteria</taxon>
        <taxon>Pseudomonadati</taxon>
        <taxon>Pseudomonadota</taxon>
        <taxon>Betaproteobacteria</taxon>
        <taxon>Neisseriales</taxon>
        <taxon>Chromobacteriaceae</taxon>
        <taxon>Chromobacterium</taxon>
    </lineage>
</organism>
<sequence>MANQLDRDQKSGLFIVSYNVFKPGVAGGYNLQLRLSVYPPARRVSGEAVITHATQQPLVFKTAVQGNYEEISGGIELFLAGHNLLQAQAQHGQQQSHSLLGEDFHFDGHLKGGWQAENGSRARYAFLQHGHWTEVIGQDVQLSDEVRHAAKALNLR</sequence>
<evidence type="ECO:0000313" key="3">
    <source>
        <dbReference type="Proteomes" id="UP001455709"/>
    </source>
</evidence>
<dbReference type="Proteomes" id="UP001455709">
    <property type="component" value="Unassembled WGS sequence"/>
</dbReference>
<accession>A0ABV0FCY9</accession>
<dbReference type="RefSeq" id="WP_231152592.1">
    <property type="nucleotide sequence ID" value="NZ_JAJNRT010000009.1"/>
</dbReference>